<dbReference type="SUPFAM" id="SSF110087">
    <property type="entry name" value="DR1885-like metal-binding protein"/>
    <property type="match status" value="1"/>
</dbReference>
<dbReference type="InterPro" id="IPR036182">
    <property type="entry name" value="PCuAC_sf"/>
</dbReference>
<dbReference type="Pfam" id="PF04314">
    <property type="entry name" value="PCuAC"/>
    <property type="match status" value="1"/>
</dbReference>
<evidence type="ECO:0000256" key="1">
    <source>
        <dbReference type="SAM" id="SignalP"/>
    </source>
</evidence>
<feature type="chain" id="PRO_5046072838" evidence="1">
    <location>
        <begin position="21"/>
        <end position="151"/>
    </location>
</feature>
<reference evidence="2 3" key="1">
    <citation type="submission" date="2021-10" db="EMBL/GenBank/DDBJ databases">
        <authorList>
            <person name="Chen M."/>
        </authorList>
    </citation>
    <scope>NUCLEOTIDE SEQUENCE [LARGE SCALE GENOMIC DNA]</scope>
    <source>
        <strain evidence="2 3">H3-26</strain>
    </source>
</reference>
<proteinExistence type="predicted"/>
<protein>
    <submittedName>
        <fullName evidence="2">Copper chaperone PCu(A)C</fullName>
    </submittedName>
</protein>
<dbReference type="InterPro" id="IPR058248">
    <property type="entry name" value="Lxx211020-like"/>
</dbReference>
<dbReference type="PANTHER" id="PTHR36302:SF1">
    <property type="entry name" value="COPPER CHAPERONE PCU(A)C"/>
    <property type="match status" value="1"/>
</dbReference>
<comment type="caution">
    <text evidence="2">The sequence shown here is derived from an EMBL/GenBank/DDBJ whole genome shotgun (WGS) entry which is preliminary data.</text>
</comment>
<name>A0ABS8BLX1_9NEIS</name>
<dbReference type="Proteomes" id="UP001198034">
    <property type="component" value="Unassembled WGS sequence"/>
</dbReference>
<accession>A0ABS8BLX1</accession>
<feature type="signal peptide" evidence="1">
    <location>
        <begin position="1"/>
        <end position="20"/>
    </location>
</feature>
<sequence>MLKKLTLCAALTVSASLSFAQEPVSIDQVWARATPPQAANAGVFMSITSPTTDQLLSASSVLARKTEIHEMIMADGVMKMRQITTGLPITSQQPLTLAPGGYHIMLLGLKKDLVAGEKLPLTLHFAKAGAINVTIDVQNIAHRPAAAAHAH</sequence>
<dbReference type="InterPro" id="IPR007410">
    <property type="entry name" value="LpqE-like"/>
</dbReference>
<evidence type="ECO:0000313" key="3">
    <source>
        <dbReference type="Proteomes" id="UP001198034"/>
    </source>
</evidence>
<dbReference type="PANTHER" id="PTHR36302">
    <property type="entry name" value="BLR7088 PROTEIN"/>
    <property type="match status" value="1"/>
</dbReference>
<dbReference type="EMBL" id="JAJAWG010000006">
    <property type="protein sequence ID" value="MCB5196708.1"/>
    <property type="molecule type" value="Genomic_DNA"/>
</dbReference>
<evidence type="ECO:0000313" key="2">
    <source>
        <dbReference type="EMBL" id="MCB5196708.1"/>
    </source>
</evidence>
<organism evidence="2 3">
    <name type="scientific">Deefgea salmonis</name>
    <dbReference type="NCBI Taxonomy" id="2875502"/>
    <lineage>
        <taxon>Bacteria</taxon>
        <taxon>Pseudomonadati</taxon>
        <taxon>Pseudomonadota</taxon>
        <taxon>Betaproteobacteria</taxon>
        <taxon>Neisseriales</taxon>
        <taxon>Chitinibacteraceae</taxon>
        <taxon>Deefgea</taxon>
    </lineage>
</organism>
<keyword evidence="1" id="KW-0732">Signal</keyword>
<dbReference type="Gene3D" id="2.60.40.1890">
    <property type="entry name" value="PCu(A)C copper chaperone"/>
    <property type="match status" value="1"/>
</dbReference>
<gene>
    <name evidence="2" type="ORF">LG219_10565</name>
</gene>
<dbReference type="RefSeq" id="WP_226764456.1">
    <property type="nucleotide sequence ID" value="NZ_JAJAWG010000006.1"/>
</dbReference>
<keyword evidence="3" id="KW-1185">Reference proteome</keyword>